<dbReference type="SUPFAM" id="SSF160214">
    <property type="entry name" value="FlaG-like"/>
    <property type="match status" value="1"/>
</dbReference>
<reference evidence="2 3" key="1">
    <citation type="journal article" date="2010" name="Stand. Genomic Sci.">
        <title>Complete genome sequence of Conexibacter woesei type strain (ID131577).</title>
        <authorList>
            <person name="Pukall R."/>
            <person name="Lapidus A."/>
            <person name="Glavina Del Rio T."/>
            <person name="Copeland A."/>
            <person name="Tice H."/>
            <person name="Cheng J.-F."/>
            <person name="Lucas S."/>
            <person name="Chen F."/>
            <person name="Nolan M."/>
            <person name="Bruce D."/>
            <person name="Goodwin L."/>
            <person name="Pitluck S."/>
            <person name="Mavromatis K."/>
            <person name="Ivanova N."/>
            <person name="Ovchinnikova G."/>
            <person name="Pati A."/>
            <person name="Chen A."/>
            <person name="Palaniappan K."/>
            <person name="Land M."/>
            <person name="Hauser L."/>
            <person name="Chang Y.-J."/>
            <person name="Jeffries C.D."/>
            <person name="Chain P."/>
            <person name="Meincke L."/>
            <person name="Sims D."/>
            <person name="Brettin T."/>
            <person name="Detter J.C."/>
            <person name="Rohde M."/>
            <person name="Goeker M."/>
            <person name="Bristow J."/>
            <person name="Eisen J.A."/>
            <person name="Markowitz V."/>
            <person name="Kyrpides N.C."/>
            <person name="Klenk H.-P."/>
            <person name="Hugenholtz P."/>
        </authorList>
    </citation>
    <scope>NUCLEOTIDE SEQUENCE [LARGE SCALE GENOMIC DNA]</scope>
    <source>
        <strain evidence="3">DSM 14684 / CIP 108061 / JCM 11494 / NBRC 100937 / ID131577</strain>
    </source>
</reference>
<dbReference type="STRING" id="469383.Cwoe_0031"/>
<accession>D3F3Y4</accession>
<evidence type="ECO:0000256" key="1">
    <source>
        <dbReference type="SAM" id="MobiDB-lite"/>
    </source>
</evidence>
<dbReference type="eggNOG" id="COG1334">
    <property type="taxonomic scope" value="Bacteria"/>
</dbReference>
<dbReference type="InterPro" id="IPR035924">
    <property type="entry name" value="FlaG-like_sf"/>
</dbReference>
<keyword evidence="2" id="KW-0282">Flagellum</keyword>
<name>D3F3Y4_CONWI</name>
<dbReference type="EMBL" id="CP001854">
    <property type="protein sequence ID" value="ADB48467.1"/>
    <property type="molecule type" value="Genomic_DNA"/>
</dbReference>
<reference evidence="3" key="2">
    <citation type="submission" date="2010-01" db="EMBL/GenBank/DDBJ databases">
        <title>The complete genome of Conexibacter woesei DSM 14684.</title>
        <authorList>
            <consortium name="US DOE Joint Genome Institute (JGI-PGF)"/>
            <person name="Lucas S."/>
            <person name="Copeland A."/>
            <person name="Lapidus A."/>
            <person name="Glavina del Rio T."/>
            <person name="Dalin E."/>
            <person name="Tice H."/>
            <person name="Bruce D."/>
            <person name="Goodwin L."/>
            <person name="Pitluck S."/>
            <person name="Kyrpides N."/>
            <person name="Mavromatis K."/>
            <person name="Ivanova N."/>
            <person name="Mikhailova N."/>
            <person name="Chertkov O."/>
            <person name="Brettin T."/>
            <person name="Detter J.C."/>
            <person name="Han C."/>
            <person name="Larimer F."/>
            <person name="Land M."/>
            <person name="Hauser L."/>
            <person name="Markowitz V."/>
            <person name="Cheng J.-F."/>
            <person name="Hugenholtz P."/>
            <person name="Woyke T."/>
            <person name="Wu D."/>
            <person name="Pukall R."/>
            <person name="Steenblock K."/>
            <person name="Schneider S."/>
            <person name="Klenk H.-P."/>
            <person name="Eisen J.A."/>
        </authorList>
    </citation>
    <scope>NUCLEOTIDE SEQUENCE [LARGE SCALE GENOMIC DNA]</scope>
    <source>
        <strain evidence="3">DSM 14684 / CIP 108061 / JCM 11494 / NBRC 100937 / ID131577</strain>
    </source>
</reference>
<sequence>MSLDVAPVGPSSFSAANDAQPSSRAQRPAAVVRQQVEVDVIPESPPREVLDAIDAASRAYQKLRAQGRELHFAQDADSGRLTIEVRDLDGKLLRMIPPSRLLDVATGGTLD</sequence>
<protein>
    <submittedName>
        <fullName evidence="2">Flagellin FlaG, putative</fullName>
    </submittedName>
</protein>
<gene>
    <name evidence="2" type="ordered locus">Cwoe_0031</name>
</gene>
<evidence type="ECO:0000313" key="3">
    <source>
        <dbReference type="Proteomes" id="UP000008229"/>
    </source>
</evidence>
<dbReference type="AlphaFoldDB" id="D3F3Y4"/>
<keyword evidence="3" id="KW-1185">Reference proteome</keyword>
<feature type="region of interest" description="Disordered" evidence="1">
    <location>
        <begin position="1"/>
        <end position="28"/>
    </location>
</feature>
<keyword evidence="2" id="KW-0969">Cilium</keyword>
<keyword evidence="2" id="KW-0966">Cell projection</keyword>
<organism evidence="2 3">
    <name type="scientific">Conexibacter woesei (strain DSM 14684 / CCUG 47730 / CIP 108061 / JCM 11494 / NBRC 100937 / ID131577)</name>
    <dbReference type="NCBI Taxonomy" id="469383"/>
    <lineage>
        <taxon>Bacteria</taxon>
        <taxon>Bacillati</taxon>
        <taxon>Actinomycetota</taxon>
        <taxon>Thermoleophilia</taxon>
        <taxon>Solirubrobacterales</taxon>
        <taxon>Conexibacteraceae</taxon>
        <taxon>Conexibacter</taxon>
    </lineage>
</organism>
<dbReference type="Proteomes" id="UP000008229">
    <property type="component" value="Chromosome"/>
</dbReference>
<dbReference type="OrthoDB" id="5244646at2"/>
<dbReference type="RefSeq" id="WP_012931520.1">
    <property type="nucleotide sequence ID" value="NC_013739.1"/>
</dbReference>
<feature type="compositionally biased region" description="Polar residues" evidence="1">
    <location>
        <begin position="11"/>
        <end position="25"/>
    </location>
</feature>
<dbReference type="KEGG" id="cwo:Cwoe_0031"/>
<dbReference type="HOGENOM" id="CLU_2154069_0_0_11"/>
<proteinExistence type="predicted"/>
<evidence type="ECO:0000313" key="2">
    <source>
        <dbReference type="EMBL" id="ADB48467.1"/>
    </source>
</evidence>